<evidence type="ECO:0000313" key="2">
    <source>
        <dbReference type="Proteomes" id="UP000078200"/>
    </source>
</evidence>
<dbReference type="Proteomes" id="UP000078200">
    <property type="component" value="Unassembled WGS sequence"/>
</dbReference>
<dbReference type="AlphaFoldDB" id="A0A1A9V3L4"/>
<organism evidence="1 2">
    <name type="scientific">Glossina austeni</name>
    <name type="common">Savannah tsetse fly</name>
    <dbReference type="NCBI Taxonomy" id="7395"/>
    <lineage>
        <taxon>Eukaryota</taxon>
        <taxon>Metazoa</taxon>
        <taxon>Ecdysozoa</taxon>
        <taxon>Arthropoda</taxon>
        <taxon>Hexapoda</taxon>
        <taxon>Insecta</taxon>
        <taxon>Pterygota</taxon>
        <taxon>Neoptera</taxon>
        <taxon>Endopterygota</taxon>
        <taxon>Diptera</taxon>
        <taxon>Brachycera</taxon>
        <taxon>Muscomorpha</taxon>
        <taxon>Hippoboscoidea</taxon>
        <taxon>Glossinidae</taxon>
        <taxon>Glossina</taxon>
    </lineage>
</organism>
<accession>A0A1A9V3L4</accession>
<proteinExistence type="predicted"/>
<keyword evidence="2" id="KW-1185">Reference proteome</keyword>
<name>A0A1A9V3L4_GLOAU</name>
<sequence length="158" mass="18370">MVATLDGLRINGGSIMMTKEDIKIWNEMHIWRLQFVIVGVVVEKNNLIQAQKRAVLGPKHFNTLNFTTITQEFSTFCYFYRIKVEVSTTTRINCTTLHHNFIFHKYDVLPLTDSFKCKFYNQCKQTVVVVAGSKVALQEMLYKHVQPEVLPQKFPLIL</sequence>
<protein>
    <submittedName>
        <fullName evidence="1">Uncharacterized protein</fullName>
    </submittedName>
</protein>
<evidence type="ECO:0000313" key="1">
    <source>
        <dbReference type="EnsemblMetazoa" id="GAUT024638-PA"/>
    </source>
</evidence>
<reference evidence="1" key="1">
    <citation type="submission" date="2020-05" db="UniProtKB">
        <authorList>
            <consortium name="EnsemblMetazoa"/>
        </authorList>
    </citation>
    <scope>IDENTIFICATION</scope>
    <source>
        <strain evidence="1">TTRI</strain>
    </source>
</reference>
<dbReference type="VEuPathDB" id="VectorBase:GAUT024638"/>
<dbReference type="EnsemblMetazoa" id="GAUT024638-RA">
    <property type="protein sequence ID" value="GAUT024638-PA"/>
    <property type="gene ID" value="GAUT024638"/>
</dbReference>